<comment type="caution">
    <text evidence="5">The sequence shown here is derived from an EMBL/GenBank/DDBJ whole genome shotgun (WGS) entry which is preliminary data.</text>
</comment>
<dbReference type="RefSeq" id="WP_253757847.1">
    <property type="nucleotide sequence ID" value="NZ_JAMZDZ010000001.1"/>
</dbReference>
<dbReference type="InterPro" id="IPR011991">
    <property type="entry name" value="ArsR-like_HTH"/>
</dbReference>
<dbReference type="EMBL" id="JBHSAY010000005">
    <property type="protein sequence ID" value="MFC4130462.1"/>
    <property type="molecule type" value="Genomic_DNA"/>
</dbReference>
<evidence type="ECO:0000313" key="6">
    <source>
        <dbReference type="Proteomes" id="UP001595816"/>
    </source>
</evidence>
<feature type="domain" description="HTH arsR-type" evidence="4">
    <location>
        <begin position="13"/>
        <end position="108"/>
    </location>
</feature>
<dbReference type="SUPFAM" id="SSF46785">
    <property type="entry name" value="Winged helix' DNA-binding domain"/>
    <property type="match status" value="1"/>
</dbReference>
<keyword evidence="2" id="KW-0238">DNA-binding</keyword>
<accession>A0ABV8LHP1</accession>
<keyword evidence="1" id="KW-0805">Transcription regulation</keyword>
<evidence type="ECO:0000259" key="4">
    <source>
        <dbReference type="SMART" id="SM00418"/>
    </source>
</evidence>
<keyword evidence="3" id="KW-0804">Transcription</keyword>
<keyword evidence="6" id="KW-1185">Reference proteome</keyword>
<dbReference type="PANTHER" id="PTHR33154:SF15">
    <property type="entry name" value="REGULATORY PROTEIN ARSR"/>
    <property type="match status" value="1"/>
</dbReference>
<gene>
    <name evidence="5" type="ORF">ACFOZ4_07580</name>
</gene>
<dbReference type="PANTHER" id="PTHR33154">
    <property type="entry name" value="TRANSCRIPTIONAL REGULATOR, ARSR FAMILY"/>
    <property type="match status" value="1"/>
</dbReference>
<evidence type="ECO:0000256" key="1">
    <source>
        <dbReference type="ARBA" id="ARBA00023015"/>
    </source>
</evidence>
<dbReference type="SMART" id="SM00418">
    <property type="entry name" value="HTH_ARSR"/>
    <property type="match status" value="1"/>
</dbReference>
<dbReference type="Pfam" id="PF12840">
    <property type="entry name" value="HTH_20"/>
    <property type="match status" value="1"/>
</dbReference>
<dbReference type="InterPro" id="IPR036390">
    <property type="entry name" value="WH_DNA-bd_sf"/>
</dbReference>
<name>A0ABV8LHP1_9ACTN</name>
<dbReference type="InterPro" id="IPR036388">
    <property type="entry name" value="WH-like_DNA-bd_sf"/>
</dbReference>
<dbReference type="Gene3D" id="1.10.10.10">
    <property type="entry name" value="Winged helix-like DNA-binding domain superfamily/Winged helix DNA-binding domain"/>
    <property type="match status" value="1"/>
</dbReference>
<protein>
    <submittedName>
        <fullName evidence="5">Winged helix-turn-helix domain-containing protein</fullName>
    </submittedName>
</protein>
<reference evidence="6" key="1">
    <citation type="journal article" date="2019" name="Int. J. Syst. Evol. Microbiol.">
        <title>The Global Catalogue of Microorganisms (GCM) 10K type strain sequencing project: providing services to taxonomists for standard genome sequencing and annotation.</title>
        <authorList>
            <consortium name="The Broad Institute Genomics Platform"/>
            <consortium name="The Broad Institute Genome Sequencing Center for Infectious Disease"/>
            <person name="Wu L."/>
            <person name="Ma J."/>
        </authorList>
    </citation>
    <scope>NUCLEOTIDE SEQUENCE [LARGE SCALE GENOMIC DNA]</scope>
    <source>
        <strain evidence="6">CGMCC 4.7289</strain>
    </source>
</reference>
<dbReference type="Proteomes" id="UP001595816">
    <property type="component" value="Unassembled WGS sequence"/>
</dbReference>
<evidence type="ECO:0000313" key="5">
    <source>
        <dbReference type="EMBL" id="MFC4130462.1"/>
    </source>
</evidence>
<sequence length="189" mass="21440">MAEFRMREHTDPQALRALAHPLRMKLLQELALRGPATATELAERLGDTAPNCSWHLRQLAKYGYVEDAPGGQGRQRPWRFVPAGNRWGTPGEAPEITAAGDAVSEVMLQYELAELQSWQERRSKHDANWRAAAFLNQSITWLTPEELDEIGAQIQDLLLRHLDRLADPELRPENARPVRMLAWGIPAEH</sequence>
<evidence type="ECO:0000256" key="2">
    <source>
        <dbReference type="ARBA" id="ARBA00023125"/>
    </source>
</evidence>
<dbReference type="InterPro" id="IPR051081">
    <property type="entry name" value="HTH_MetalResp_TranReg"/>
</dbReference>
<dbReference type="InterPro" id="IPR001845">
    <property type="entry name" value="HTH_ArsR_DNA-bd_dom"/>
</dbReference>
<evidence type="ECO:0000256" key="3">
    <source>
        <dbReference type="ARBA" id="ARBA00023163"/>
    </source>
</evidence>
<proteinExistence type="predicted"/>
<organism evidence="5 6">
    <name type="scientific">Hamadaea flava</name>
    <dbReference type="NCBI Taxonomy" id="1742688"/>
    <lineage>
        <taxon>Bacteria</taxon>
        <taxon>Bacillati</taxon>
        <taxon>Actinomycetota</taxon>
        <taxon>Actinomycetes</taxon>
        <taxon>Micromonosporales</taxon>
        <taxon>Micromonosporaceae</taxon>
        <taxon>Hamadaea</taxon>
    </lineage>
</organism>
<dbReference type="CDD" id="cd00090">
    <property type="entry name" value="HTH_ARSR"/>
    <property type="match status" value="1"/>
</dbReference>